<dbReference type="SUPFAM" id="SSF52540">
    <property type="entry name" value="P-loop containing nucleoside triphosphate hydrolases"/>
    <property type="match status" value="1"/>
</dbReference>
<keyword evidence="1" id="KW-0418">Kinase</keyword>
<sequence length="184" mass="20205">MKGVILYGPPAAGKDSITSALRQLDSRYTLYPRLKAGPGRTTGYRMADEATVDALRANGDVVWENRRYDAVYVVDRPSLAQRLDTGIPVVHLGQRPAVNAVTEAIPGSRWFVVYVWCPRDVAEERIIARGTGDTDARLAAWDATEPLPGSDLMLNTAQVLPLDAARQIDRHVLAEGRPAARWAQ</sequence>
<dbReference type="Proteomes" id="UP000183585">
    <property type="component" value="Unassembled WGS sequence"/>
</dbReference>
<reference evidence="2" key="1">
    <citation type="submission" date="2016-06" db="EMBL/GenBank/DDBJ databases">
        <authorList>
            <person name="Varghese N."/>
            <person name="Submissions Spin"/>
        </authorList>
    </citation>
    <scope>NUCLEOTIDE SEQUENCE [LARGE SCALE GENOMIC DNA]</scope>
    <source>
        <strain evidence="2">DSM 43168</strain>
    </source>
</reference>
<name>A0A1C4Z9K0_9ACTN</name>
<dbReference type="RefSeq" id="WP_074475718.1">
    <property type="nucleotide sequence ID" value="NZ_FMCT01000007.1"/>
</dbReference>
<keyword evidence="1" id="KW-0808">Transferase</keyword>
<dbReference type="GO" id="GO:0016301">
    <property type="term" value="F:kinase activity"/>
    <property type="evidence" value="ECO:0007669"/>
    <property type="project" value="UniProtKB-KW"/>
</dbReference>
<gene>
    <name evidence="1" type="ORF">GA0070563_107396</name>
</gene>
<dbReference type="Gene3D" id="3.40.50.300">
    <property type="entry name" value="P-loop containing nucleotide triphosphate hydrolases"/>
    <property type="match status" value="1"/>
</dbReference>
<dbReference type="EMBL" id="FMCT01000007">
    <property type="protein sequence ID" value="SCF29608.1"/>
    <property type="molecule type" value="Genomic_DNA"/>
</dbReference>
<evidence type="ECO:0000313" key="1">
    <source>
        <dbReference type="EMBL" id="SCF29608.1"/>
    </source>
</evidence>
<protein>
    <submittedName>
        <fullName evidence="1">Guanylate kinase</fullName>
    </submittedName>
</protein>
<accession>A0A1C4Z9K0</accession>
<dbReference type="InterPro" id="IPR027417">
    <property type="entry name" value="P-loop_NTPase"/>
</dbReference>
<dbReference type="AlphaFoldDB" id="A0A1C4Z9K0"/>
<evidence type="ECO:0000313" key="2">
    <source>
        <dbReference type="Proteomes" id="UP000183585"/>
    </source>
</evidence>
<keyword evidence="2" id="KW-1185">Reference proteome</keyword>
<organism evidence="1 2">
    <name type="scientific">Micromonospora carbonacea</name>
    <dbReference type="NCBI Taxonomy" id="47853"/>
    <lineage>
        <taxon>Bacteria</taxon>
        <taxon>Bacillati</taxon>
        <taxon>Actinomycetota</taxon>
        <taxon>Actinomycetes</taxon>
        <taxon>Micromonosporales</taxon>
        <taxon>Micromonosporaceae</taxon>
        <taxon>Micromonospora</taxon>
    </lineage>
</organism>
<proteinExistence type="predicted"/>